<feature type="domain" description="Kazal-like" evidence="5">
    <location>
        <begin position="193"/>
        <end position="245"/>
    </location>
</feature>
<dbReference type="InterPro" id="IPR050653">
    <property type="entry name" value="Prot_Inhib_GrowthFact_Antg"/>
</dbReference>
<organism evidence="6 7">
    <name type="scientific">Phytophthora palmivora</name>
    <dbReference type="NCBI Taxonomy" id="4796"/>
    <lineage>
        <taxon>Eukaryota</taxon>
        <taxon>Sar</taxon>
        <taxon>Stramenopiles</taxon>
        <taxon>Oomycota</taxon>
        <taxon>Peronosporomycetes</taxon>
        <taxon>Peronosporales</taxon>
        <taxon>Peronosporaceae</taxon>
        <taxon>Phytophthora</taxon>
    </lineage>
</organism>
<feature type="signal peptide" evidence="4">
    <location>
        <begin position="1"/>
        <end position="19"/>
    </location>
</feature>
<dbReference type="PANTHER" id="PTHR10913:SF45">
    <property type="entry name" value="FOLLISTATIN, ISOFORM A-RELATED"/>
    <property type="match status" value="1"/>
</dbReference>
<keyword evidence="3" id="KW-1015">Disulfide bond</keyword>
<feature type="domain" description="Kazal-like" evidence="5">
    <location>
        <begin position="25"/>
        <end position="77"/>
    </location>
</feature>
<comment type="caution">
    <text evidence="6">The sequence shown here is derived from an EMBL/GenBank/DDBJ whole genome shotgun (WGS) entry which is preliminary data.</text>
</comment>
<dbReference type="Gene3D" id="3.30.60.30">
    <property type="match status" value="4"/>
</dbReference>
<evidence type="ECO:0000256" key="4">
    <source>
        <dbReference type="SAM" id="SignalP"/>
    </source>
</evidence>
<keyword evidence="1 6" id="KW-0646">Protease inhibitor</keyword>
<evidence type="ECO:0000313" key="6">
    <source>
        <dbReference type="EMBL" id="POM65811.1"/>
    </source>
</evidence>
<dbReference type="SMART" id="SM00280">
    <property type="entry name" value="KAZAL"/>
    <property type="match status" value="4"/>
</dbReference>
<evidence type="ECO:0000256" key="1">
    <source>
        <dbReference type="ARBA" id="ARBA00022690"/>
    </source>
</evidence>
<dbReference type="EMBL" id="NCKW01009900">
    <property type="protein sequence ID" value="POM65811.1"/>
    <property type="molecule type" value="Genomic_DNA"/>
</dbReference>
<dbReference type="InterPro" id="IPR002350">
    <property type="entry name" value="Kazal_dom"/>
</dbReference>
<dbReference type="PANTHER" id="PTHR10913">
    <property type="entry name" value="FOLLISTATIN-RELATED"/>
    <property type="match status" value="1"/>
</dbReference>
<evidence type="ECO:0000256" key="3">
    <source>
        <dbReference type="ARBA" id="ARBA00023157"/>
    </source>
</evidence>
<dbReference type="OrthoDB" id="343609at2759"/>
<dbReference type="AlphaFoldDB" id="A0A2P4XJS4"/>
<keyword evidence="2" id="KW-0722">Serine protease inhibitor</keyword>
<dbReference type="Proteomes" id="UP000237271">
    <property type="component" value="Unassembled WGS sequence"/>
</dbReference>
<dbReference type="Pfam" id="PF00050">
    <property type="entry name" value="Kazal_1"/>
    <property type="match status" value="3"/>
</dbReference>
<feature type="domain" description="Kazal-like" evidence="5">
    <location>
        <begin position="82"/>
        <end position="137"/>
    </location>
</feature>
<gene>
    <name evidence="6" type="ORF">PHPALM_18417</name>
</gene>
<dbReference type="InterPro" id="IPR036058">
    <property type="entry name" value="Kazal_dom_sf"/>
</dbReference>
<proteinExistence type="predicted"/>
<dbReference type="CDD" id="cd00104">
    <property type="entry name" value="KAZAL_FS"/>
    <property type="match status" value="2"/>
</dbReference>
<feature type="chain" id="PRO_5015152570" evidence="4">
    <location>
        <begin position="20"/>
        <end position="247"/>
    </location>
</feature>
<keyword evidence="4" id="KW-0732">Signal</keyword>
<dbReference type="Pfam" id="PF07648">
    <property type="entry name" value="Kazal_2"/>
    <property type="match status" value="1"/>
</dbReference>
<dbReference type="SUPFAM" id="SSF100895">
    <property type="entry name" value="Kazal-type serine protease inhibitors"/>
    <property type="match status" value="4"/>
</dbReference>
<sequence>MQFNVSIVLAVVAVAFTNATSSTSSSKGADCEYACPEEYRPVCGSNGVTYSNKCFLTLAACDTNSDITQTSDGECEATILPESTGSGCAEVCTRIYKPVCGSDGVTYSNDCVLSPLQEWGCNHTETSSTEDSGRHDDSAGCPNACLDVYEPVTDENGVQYSSECYHQMATCKYEASSPNSSFATPHPTTTEGEQDNSSCENRVCTMDYTPVCGSNGVTYSNSCMLGIANCKDLNINKVSDGKCAAST</sequence>
<reference evidence="6 7" key="1">
    <citation type="journal article" date="2017" name="Genome Biol. Evol.">
        <title>Phytophthora megakarya and P. palmivora, closely related causal agents of cacao black pod rot, underwent increases in genome sizes and gene numbers by different mechanisms.</title>
        <authorList>
            <person name="Ali S.S."/>
            <person name="Shao J."/>
            <person name="Lary D.J."/>
            <person name="Kronmiller B."/>
            <person name="Shen D."/>
            <person name="Strem M.D."/>
            <person name="Amoako-Attah I."/>
            <person name="Akrofi A.Y."/>
            <person name="Begoude B.A."/>
            <person name="Ten Hoopen G.M."/>
            <person name="Coulibaly K."/>
            <person name="Kebe B.I."/>
            <person name="Melnick R.L."/>
            <person name="Guiltinan M.J."/>
            <person name="Tyler B.M."/>
            <person name="Meinhardt L.W."/>
            <person name="Bailey B.A."/>
        </authorList>
    </citation>
    <scope>NUCLEOTIDE SEQUENCE [LARGE SCALE GENOMIC DNA]</scope>
    <source>
        <strain evidence="7">sbr112.9</strain>
    </source>
</reference>
<name>A0A2P4XJS4_9STRA</name>
<dbReference type="GO" id="GO:0030414">
    <property type="term" value="F:peptidase inhibitor activity"/>
    <property type="evidence" value="ECO:0007669"/>
    <property type="project" value="UniProtKB-KW"/>
</dbReference>
<dbReference type="PROSITE" id="PS51465">
    <property type="entry name" value="KAZAL_2"/>
    <property type="match status" value="3"/>
</dbReference>
<evidence type="ECO:0000313" key="7">
    <source>
        <dbReference type="Proteomes" id="UP000237271"/>
    </source>
</evidence>
<keyword evidence="7" id="KW-1185">Reference proteome</keyword>
<evidence type="ECO:0000256" key="2">
    <source>
        <dbReference type="ARBA" id="ARBA00022900"/>
    </source>
</evidence>
<accession>A0A2P4XJS4</accession>
<dbReference type="GO" id="GO:0005576">
    <property type="term" value="C:extracellular region"/>
    <property type="evidence" value="ECO:0007669"/>
    <property type="project" value="TreeGrafter"/>
</dbReference>
<protein>
    <submittedName>
        <fullName evidence="6">Protease inhibitor Epi11</fullName>
    </submittedName>
</protein>
<evidence type="ECO:0000259" key="5">
    <source>
        <dbReference type="PROSITE" id="PS51465"/>
    </source>
</evidence>